<keyword evidence="2 7" id="KW-0489">Methyltransferase</keyword>
<evidence type="ECO:0000256" key="2">
    <source>
        <dbReference type="ARBA" id="ARBA00022603"/>
    </source>
</evidence>
<dbReference type="Proteomes" id="UP000199647">
    <property type="component" value="Unassembled WGS sequence"/>
</dbReference>
<keyword evidence="3 7" id="KW-0808">Transferase</keyword>
<evidence type="ECO:0000256" key="3">
    <source>
        <dbReference type="ARBA" id="ARBA00022679"/>
    </source>
</evidence>
<evidence type="ECO:0000256" key="5">
    <source>
        <dbReference type="ARBA" id="ARBA00022747"/>
    </source>
</evidence>
<dbReference type="EC" id="2.1.1.37" evidence="1"/>
<organism evidence="9 10">
    <name type="scientific">Faunimonas pinastri</name>
    <dbReference type="NCBI Taxonomy" id="1855383"/>
    <lineage>
        <taxon>Bacteria</taxon>
        <taxon>Pseudomonadati</taxon>
        <taxon>Pseudomonadota</taxon>
        <taxon>Alphaproteobacteria</taxon>
        <taxon>Hyphomicrobiales</taxon>
        <taxon>Afifellaceae</taxon>
        <taxon>Faunimonas</taxon>
    </lineage>
</organism>
<dbReference type="PROSITE" id="PS51679">
    <property type="entry name" value="SAM_MT_C5"/>
    <property type="match status" value="1"/>
</dbReference>
<dbReference type="EMBL" id="FOFG01000028">
    <property type="protein sequence ID" value="SER59399.1"/>
    <property type="molecule type" value="Genomic_DNA"/>
</dbReference>
<dbReference type="NCBIfam" id="TIGR00675">
    <property type="entry name" value="dcm"/>
    <property type="match status" value="1"/>
</dbReference>
<dbReference type="Gene3D" id="3.90.120.10">
    <property type="entry name" value="DNA Methylase, subunit A, domain 2"/>
    <property type="match status" value="1"/>
</dbReference>
<evidence type="ECO:0000256" key="6">
    <source>
        <dbReference type="ARBA" id="ARBA00047422"/>
    </source>
</evidence>
<keyword evidence="5" id="KW-0680">Restriction system</keyword>
<dbReference type="GO" id="GO:0044027">
    <property type="term" value="P:negative regulation of gene expression via chromosomal CpG island methylation"/>
    <property type="evidence" value="ECO:0007669"/>
    <property type="project" value="TreeGrafter"/>
</dbReference>
<protein>
    <recommendedName>
        <fullName evidence="1">DNA (cytosine-5-)-methyltransferase</fullName>
        <ecNumber evidence="1">2.1.1.37</ecNumber>
    </recommendedName>
</protein>
<reference evidence="9 10" key="1">
    <citation type="submission" date="2016-10" db="EMBL/GenBank/DDBJ databases">
        <authorList>
            <person name="de Groot N.N."/>
        </authorList>
    </citation>
    <scope>NUCLEOTIDE SEQUENCE [LARGE SCALE GENOMIC DNA]</scope>
    <source>
        <strain evidence="9 10">A52C2</strain>
    </source>
</reference>
<evidence type="ECO:0000313" key="9">
    <source>
        <dbReference type="EMBL" id="SER59399.1"/>
    </source>
</evidence>
<dbReference type="GO" id="GO:0009307">
    <property type="term" value="P:DNA restriction-modification system"/>
    <property type="evidence" value="ECO:0007669"/>
    <property type="project" value="UniProtKB-KW"/>
</dbReference>
<keyword evidence="4 7" id="KW-0949">S-adenosyl-L-methionine</keyword>
<dbReference type="PANTHER" id="PTHR10629">
    <property type="entry name" value="CYTOSINE-SPECIFIC METHYLTRANSFERASE"/>
    <property type="match status" value="1"/>
</dbReference>
<dbReference type="GO" id="GO:0003886">
    <property type="term" value="F:DNA (cytosine-5-)-methyltransferase activity"/>
    <property type="evidence" value="ECO:0007669"/>
    <property type="project" value="UniProtKB-EC"/>
</dbReference>
<comment type="caution">
    <text evidence="7">Lacks conserved residue(s) required for the propagation of feature annotation.</text>
</comment>
<gene>
    <name evidence="9" type="ORF">SAMN05216548_1288</name>
</gene>
<sequence length="420" mass="47382">MKGLFGPLYLEALRFVRDLQPQAFIAENVPALLSAHNGEGLKQILHDFSRAGVGYEVTTHLFNCEQYGIPQARSRVVLVGIRRDFGLRFLPPAPTTLIPRTAGEALLAPLPDGCANAEPYRTSDLVRERLSHIRPGENIWIAQAKDGFPDHLRLKDRKEQRFALIYRRMATDRPAYTIVATGGGGTLGYHFDEPRPLTNRERARLQGFPDTFRFIGTPSSVRRQIGMSVPPPFAQTIAEALLKTLVGVAYHSATPNFDWKPEPLPRGRPRRLEAQPDAKRAHLYRQRRITENRLIAEVIRRAINKGHFSQITTSELNNLLGFIRRHTENERGNGGSFDLKAFSVTRQRPTPDNFSRSQRHRLHLKAELDTVKRSLRVLDAYGLFSGKLLTSDDELVAVQRLIGIHASDARVGMVSERTRA</sequence>
<evidence type="ECO:0000313" key="10">
    <source>
        <dbReference type="Proteomes" id="UP000199647"/>
    </source>
</evidence>
<dbReference type="GO" id="GO:0032259">
    <property type="term" value="P:methylation"/>
    <property type="evidence" value="ECO:0007669"/>
    <property type="project" value="UniProtKB-KW"/>
</dbReference>
<dbReference type="InterPro" id="IPR029063">
    <property type="entry name" value="SAM-dependent_MTases_sf"/>
</dbReference>
<evidence type="ECO:0000256" key="8">
    <source>
        <dbReference type="RuleBase" id="RU000416"/>
    </source>
</evidence>
<proteinExistence type="inferred from homology"/>
<evidence type="ECO:0000256" key="4">
    <source>
        <dbReference type="ARBA" id="ARBA00022691"/>
    </source>
</evidence>
<dbReference type="STRING" id="1855383.SAMN05216548_1288"/>
<name>A0A1H9QHR7_9HYPH</name>
<dbReference type="PANTHER" id="PTHR10629:SF52">
    <property type="entry name" value="DNA (CYTOSINE-5)-METHYLTRANSFERASE 1"/>
    <property type="match status" value="1"/>
</dbReference>
<dbReference type="InterPro" id="IPR001525">
    <property type="entry name" value="C5_MeTfrase"/>
</dbReference>
<dbReference type="SUPFAM" id="SSF53335">
    <property type="entry name" value="S-adenosyl-L-methionine-dependent methyltransferases"/>
    <property type="match status" value="1"/>
</dbReference>
<evidence type="ECO:0000256" key="1">
    <source>
        <dbReference type="ARBA" id="ARBA00011975"/>
    </source>
</evidence>
<comment type="similarity">
    <text evidence="7 8">Belongs to the class I-like SAM-binding methyltransferase superfamily. C5-methyltransferase family.</text>
</comment>
<dbReference type="AlphaFoldDB" id="A0A1H9QHR7"/>
<dbReference type="PRINTS" id="PR00105">
    <property type="entry name" value="C5METTRFRASE"/>
</dbReference>
<keyword evidence="10" id="KW-1185">Reference proteome</keyword>
<accession>A0A1H9QHR7</accession>
<comment type="catalytic activity">
    <reaction evidence="6">
        <text>a 2'-deoxycytidine in DNA + S-adenosyl-L-methionine = a 5-methyl-2'-deoxycytidine in DNA + S-adenosyl-L-homocysteine + H(+)</text>
        <dbReference type="Rhea" id="RHEA:13681"/>
        <dbReference type="Rhea" id="RHEA-COMP:11369"/>
        <dbReference type="Rhea" id="RHEA-COMP:11370"/>
        <dbReference type="ChEBI" id="CHEBI:15378"/>
        <dbReference type="ChEBI" id="CHEBI:57856"/>
        <dbReference type="ChEBI" id="CHEBI:59789"/>
        <dbReference type="ChEBI" id="CHEBI:85452"/>
        <dbReference type="ChEBI" id="CHEBI:85454"/>
        <dbReference type="EC" id="2.1.1.37"/>
    </reaction>
</comment>
<dbReference type="InterPro" id="IPR050390">
    <property type="entry name" value="C5-Methyltransferase"/>
</dbReference>
<dbReference type="GO" id="GO:0003677">
    <property type="term" value="F:DNA binding"/>
    <property type="evidence" value="ECO:0007669"/>
    <property type="project" value="TreeGrafter"/>
</dbReference>
<evidence type="ECO:0000256" key="7">
    <source>
        <dbReference type="PROSITE-ProRule" id="PRU01016"/>
    </source>
</evidence>
<dbReference type="Pfam" id="PF00145">
    <property type="entry name" value="DNA_methylase"/>
    <property type="match status" value="1"/>
</dbReference>
<dbReference type="Gene3D" id="3.40.50.150">
    <property type="entry name" value="Vaccinia Virus protein VP39"/>
    <property type="match status" value="1"/>
</dbReference>